<evidence type="ECO:0000313" key="5">
    <source>
        <dbReference type="Proteomes" id="UP000188268"/>
    </source>
</evidence>
<dbReference type="Pfam" id="PF02536">
    <property type="entry name" value="mTERF"/>
    <property type="match status" value="1"/>
</dbReference>
<dbReference type="GO" id="GO:0003676">
    <property type="term" value="F:nucleic acid binding"/>
    <property type="evidence" value="ECO:0007669"/>
    <property type="project" value="InterPro"/>
</dbReference>
<dbReference type="InterPro" id="IPR003690">
    <property type="entry name" value="MTERF"/>
</dbReference>
<dbReference type="SMART" id="SM00733">
    <property type="entry name" value="Mterf"/>
    <property type="match status" value="6"/>
</dbReference>
<accession>A0A1R3JDY1</accession>
<dbReference type="FunFam" id="1.25.70.10:FF:000026">
    <property type="entry name" value="Mitochondrial transcription termination factor family protein"/>
    <property type="match status" value="1"/>
</dbReference>
<dbReference type="EMBL" id="AWWV01008123">
    <property type="protein sequence ID" value="OMO93003.1"/>
    <property type="molecule type" value="Genomic_DNA"/>
</dbReference>
<dbReference type="OMA" id="NGWACAN"/>
<dbReference type="OrthoDB" id="637682at2759"/>
<keyword evidence="2" id="KW-0805">Transcription regulation</keyword>
<keyword evidence="5" id="KW-1185">Reference proteome</keyword>
<dbReference type="InterPro" id="IPR038538">
    <property type="entry name" value="MTERF_sf"/>
</dbReference>
<organism evidence="4 5">
    <name type="scientific">Corchorus capsularis</name>
    <name type="common">Jute</name>
    <dbReference type="NCBI Taxonomy" id="210143"/>
    <lineage>
        <taxon>Eukaryota</taxon>
        <taxon>Viridiplantae</taxon>
        <taxon>Streptophyta</taxon>
        <taxon>Embryophyta</taxon>
        <taxon>Tracheophyta</taxon>
        <taxon>Spermatophyta</taxon>
        <taxon>Magnoliopsida</taxon>
        <taxon>eudicotyledons</taxon>
        <taxon>Gunneridae</taxon>
        <taxon>Pentapetalae</taxon>
        <taxon>rosids</taxon>
        <taxon>malvids</taxon>
        <taxon>Malvales</taxon>
        <taxon>Malvaceae</taxon>
        <taxon>Grewioideae</taxon>
        <taxon>Apeibeae</taxon>
        <taxon>Corchorus</taxon>
    </lineage>
</organism>
<evidence type="ECO:0000256" key="1">
    <source>
        <dbReference type="ARBA" id="ARBA00007692"/>
    </source>
</evidence>
<dbReference type="PANTHER" id="PTHR13068:SF223">
    <property type="entry name" value="MITOCHONDRIAL TRANSCRIPTION TERMINATION FACTOR FAMILY PROTEIN"/>
    <property type="match status" value="1"/>
</dbReference>
<dbReference type="AlphaFoldDB" id="A0A1R3JDY1"/>
<dbReference type="Gene3D" id="1.25.70.10">
    <property type="entry name" value="Transcription termination factor 3, mitochondrial"/>
    <property type="match status" value="1"/>
</dbReference>
<evidence type="ECO:0000256" key="2">
    <source>
        <dbReference type="ARBA" id="ARBA00022472"/>
    </source>
</evidence>
<gene>
    <name evidence="4" type="ORF">CCACVL1_06683</name>
</gene>
<dbReference type="PANTHER" id="PTHR13068">
    <property type="entry name" value="CGI-12 PROTEIN-RELATED"/>
    <property type="match status" value="1"/>
</dbReference>
<reference evidence="4 5" key="1">
    <citation type="submission" date="2013-09" db="EMBL/GenBank/DDBJ databases">
        <title>Corchorus capsularis genome sequencing.</title>
        <authorList>
            <person name="Alam M."/>
            <person name="Haque M.S."/>
            <person name="Islam M.S."/>
            <person name="Emdad E.M."/>
            <person name="Islam M.M."/>
            <person name="Ahmed B."/>
            <person name="Halim A."/>
            <person name="Hossen Q.M.M."/>
            <person name="Hossain M.Z."/>
            <person name="Ahmed R."/>
            <person name="Khan M.M."/>
            <person name="Islam R."/>
            <person name="Rashid M.M."/>
            <person name="Khan S.A."/>
            <person name="Rahman M.S."/>
            <person name="Alam M."/>
        </authorList>
    </citation>
    <scope>NUCLEOTIDE SEQUENCE [LARGE SCALE GENOMIC DNA]</scope>
    <source>
        <strain evidence="5">cv. CVL-1</strain>
        <tissue evidence="4">Whole seedling</tissue>
    </source>
</reference>
<sequence length="412" mass="46727">MFSKAHYLLQRRFLVSASNRQFCTGSASKVAATCSTICPNQAEKLRETGIESPRNSSEVFKKWGCTENDLLNIFSRQPSLRNARVNLLLSKLELLSRLGITSSDLVKMINCRVRLLSHRINKCFDERLEFLMTLFGSGEMLRKAIVRNPSLLIYDLHNTIKPVIACYEEMGISGNDLIAMLLWKPTLIPRTCFNEEKMEFIKKTGVSKGSKIYKYVVVLIGISRIEIIQEKVANLEKYLGCSEHEVWSLLGRSPLILSLSVDKVQRNMIFIVATMKISPKLVLRNHFLFYCSLETTLKPRFLLAEKLKEMELQPQITRSNMMWAIRMKEERFLTVFVRCHPKNVATELLKFYKNAKYSPLTAFNLLDGAFNSDEDGELRGNGWACANILSIVGPNMLAAVRGGAVAEHDGAA</sequence>
<comment type="similarity">
    <text evidence="1">Belongs to the mTERF family.</text>
</comment>
<dbReference type="GO" id="GO:0006353">
    <property type="term" value="P:DNA-templated transcription termination"/>
    <property type="evidence" value="ECO:0007669"/>
    <property type="project" value="UniProtKB-KW"/>
</dbReference>
<dbReference type="STRING" id="210143.A0A1R3JDY1"/>
<name>A0A1R3JDY1_COCAP</name>
<keyword evidence="3" id="KW-0809">Transit peptide</keyword>
<dbReference type="Gramene" id="OMO93003">
    <property type="protein sequence ID" value="OMO93003"/>
    <property type="gene ID" value="CCACVL1_06683"/>
</dbReference>
<proteinExistence type="inferred from homology"/>
<protein>
    <submittedName>
        <fullName evidence="4">Mitochodrial transcription termination factor-related protein</fullName>
    </submittedName>
</protein>
<evidence type="ECO:0000313" key="4">
    <source>
        <dbReference type="EMBL" id="OMO93003.1"/>
    </source>
</evidence>
<evidence type="ECO:0000256" key="3">
    <source>
        <dbReference type="ARBA" id="ARBA00022946"/>
    </source>
</evidence>
<comment type="caution">
    <text evidence="4">The sequence shown here is derived from an EMBL/GenBank/DDBJ whole genome shotgun (WGS) entry which is preliminary data.</text>
</comment>
<dbReference type="Proteomes" id="UP000188268">
    <property type="component" value="Unassembled WGS sequence"/>
</dbReference>
<keyword evidence="2" id="KW-0806">Transcription termination</keyword>
<keyword evidence="2" id="KW-0804">Transcription</keyword>